<name>A0A0C1PMJ3_9LACO</name>
<evidence type="ECO:0000256" key="1">
    <source>
        <dbReference type="SAM" id="Phobius"/>
    </source>
</evidence>
<comment type="caution">
    <text evidence="5">The sequence shown here is derived from an EMBL/GenBank/DDBJ whole genome shotgun (WGS) entry which is preliminary data.</text>
</comment>
<gene>
    <name evidence="5" type="ORF">LfDm3_0645</name>
</gene>
<dbReference type="AlphaFoldDB" id="A0A0C1PMJ3"/>
<dbReference type="Pfam" id="PF11797">
    <property type="entry name" value="WxLIP_HBD"/>
    <property type="match status" value="1"/>
</dbReference>
<protein>
    <submittedName>
        <fullName evidence="5">Uncharacterized protein</fullName>
    </submittedName>
</protein>
<dbReference type="OrthoDB" id="2365961at2"/>
<keyword evidence="6" id="KW-1185">Reference proteome</keyword>
<evidence type="ECO:0000313" key="6">
    <source>
        <dbReference type="Proteomes" id="UP000031397"/>
    </source>
</evidence>
<proteinExistence type="predicted"/>
<dbReference type="RefSeq" id="WP_039144083.1">
    <property type="nucleotide sequence ID" value="NZ_JOJZ01000013.1"/>
</dbReference>
<evidence type="ECO:0000313" key="5">
    <source>
        <dbReference type="EMBL" id="KID41977.1"/>
    </source>
</evidence>
<keyword evidence="1" id="KW-1133">Transmembrane helix</keyword>
<evidence type="ECO:0000259" key="4">
    <source>
        <dbReference type="Pfam" id="PF11797"/>
    </source>
</evidence>
<keyword evidence="1" id="KW-0472">Membrane</keyword>
<feature type="signal peptide" evidence="2">
    <location>
        <begin position="1"/>
        <end position="30"/>
    </location>
</feature>
<dbReference type="Pfam" id="PF06030">
    <property type="entry name" value="WxLIP_PGBD"/>
    <property type="match status" value="1"/>
</dbReference>
<dbReference type="InterPro" id="IPR021759">
    <property type="entry name" value="WxLIP_HBD"/>
</dbReference>
<keyword evidence="1" id="KW-0812">Transmembrane</keyword>
<sequence length="350" mass="38203">MKVSKKLAMIGLTVIASVLMIVMVTPTTHADTQNQVPLEVLPQLNGVKGQQKEANYFDIKASPGMKQQLKVQLINRSTKIPLKVKLGINPATTSGAPTISYANKAQATNNHLQFPIEQLVTFNKASDQTVSLQPHQKQTVTLNLKVPNDENFQKFNGTILGGLYVVEDNGDKSSSPVNSLYSYSVGIQLKQGKQLANMKMNGVKTLPAGNPNLIKVKLANDKAAVLGKTKIRTDITPINSSNVVASHTTANAVIAPNSSFDYLVPKPTKSLPNGQYTLHLKMTSNDPQFKATKVWNFTHNFTVNNPVSATNSGRKTVAKSIFWLVMLILLLGIIGACIYFFFVGRKQDEI</sequence>
<organism evidence="5 6">
    <name type="scientific">Fructilactobacillus fructivorans</name>
    <dbReference type="NCBI Taxonomy" id="1614"/>
    <lineage>
        <taxon>Bacteria</taxon>
        <taxon>Bacillati</taxon>
        <taxon>Bacillota</taxon>
        <taxon>Bacilli</taxon>
        <taxon>Lactobacillales</taxon>
        <taxon>Lactobacillaceae</taxon>
        <taxon>Fructilactobacillus</taxon>
    </lineage>
</organism>
<accession>A0A0C1PMJ3</accession>
<dbReference type="InterPro" id="IPR010317">
    <property type="entry name" value="WxLIP_PGBD"/>
</dbReference>
<keyword evidence="2" id="KW-0732">Signal</keyword>
<dbReference type="PATRIC" id="fig|1614.7.peg.615"/>
<feature type="domain" description="WxL Interacting Protein peptidoglycan binding" evidence="3">
    <location>
        <begin position="50"/>
        <end position="166"/>
    </location>
</feature>
<reference evidence="5 6" key="1">
    <citation type="submission" date="2014-06" db="EMBL/GenBank/DDBJ databases">
        <title>Functional and comparative genomic analyses of the Drosophila gut microbiota identify candidate symbiosis factors.</title>
        <authorList>
            <person name="Newell P.D."/>
            <person name="Chaston J.M."/>
            <person name="Douglas A.E."/>
        </authorList>
    </citation>
    <scope>NUCLEOTIDE SEQUENCE [LARGE SCALE GENOMIC DNA]</scope>
    <source>
        <strain evidence="5 6">DmCS_002</strain>
    </source>
</reference>
<feature type="domain" description="WxL Interacting Protein host binding" evidence="4">
    <location>
        <begin position="175"/>
        <end position="306"/>
    </location>
</feature>
<evidence type="ECO:0000259" key="3">
    <source>
        <dbReference type="Pfam" id="PF06030"/>
    </source>
</evidence>
<dbReference type="GeneID" id="74913316"/>
<evidence type="ECO:0000256" key="2">
    <source>
        <dbReference type="SAM" id="SignalP"/>
    </source>
</evidence>
<dbReference type="EMBL" id="JOJZ01000013">
    <property type="protein sequence ID" value="KID41977.1"/>
    <property type="molecule type" value="Genomic_DNA"/>
</dbReference>
<dbReference type="Proteomes" id="UP000031397">
    <property type="component" value="Unassembled WGS sequence"/>
</dbReference>
<feature type="transmembrane region" description="Helical" evidence="1">
    <location>
        <begin position="321"/>
        <end position="342"/>
    </location>
</feature>
<feature type="chain" id="PRO_5002136925" evidence="2">
    <location>
        <begin position="31"/>
        <end position="350"/>
    </location>
</feature>